<feature type="transmembrane region" description="Helical" evidence="13">
    <location>
        <begin position="615"/>
        <end position="634"/>
    </location>
</feature>
<evidence type="ECO:0000313" key="15">
    <source>
        <dbReference type="EMBL" id="KAK1336035.1"/>
    </source>
</evidence>
<evidence type="ECO:0000256" key="8">
    <source>
        <dbReference type="ARBA" id="ARBA00023040"/>
    </source>
</evidence>
<feature type="transmembrane region" description="Helical" evidence="13">
    <location>
        <begin position="836"/>
        <end position="857"/>
    </location>
</feature>
<protein>
    <recommendedName>
        <fullName evidence="14">G-protein coupled receptors family 1 profile domain-containing protein</fullName>
    </recommendedName>
</protein>
<feature type="domain" description="G-protein coupled receptors family 1 profile" evidence="14">
    <location>
        <begin position="624"/>
        <end position="855"/>
    </location>
</feature>
<dbReference type="Proteomes" id="UP001177744">
    <property type="component" value="Unassembled WGS sequence"/>
</dbReference>
<dbReference type="GO" id="GO:0005886">
    <property type="term" value="C:plasma membrane"/>
    <property type="evidence" value="ECO:0007669"/>
    <property type="project" value="UniProtKB-SubCell"/>
</dbReference>
<feature type="transmembrane region" description="Helical" evidence="13">
    <location>
        <begin position="1004"/>
        <end position="1027"/>
    </location>
</feature>
<keyword evidence="16" id="KW-1185">Reference proteome</keyword>
<feature type="transmembrane region" description="Helical" evidence="13">
    <location>
        <begin position="418"/>
        <end position="437"/>
    </location>
</feature>
<proteinExistence type="inferred from homology"/>
<dbReference type="PRINTS" id="PR00237">
    <property type="entry name" value="GPCRRHODOPSN"/>
</dbReference>
<keyword evidence="11 12" id="KW-0807">Transducer</keyword>
<feature type="transmembrane region" description="Helical" evidence="13">
    <location>
        <begin position="924"/>
        <end position="950"/>
    </location>
</feature>
<reference evidence="15" key="1">
    <citation type="submission" date="2023-06" db="EMBL/GenBank/DDBJ databases">
        <title>Reference genome for the Northern bat (Eptesicus nilssonii), a most northern bat species.</title>
        <authorList>
            <person name="Laine V.N."/>
            <person name="Pulliainen A.T."/>
            <person name="Lilley T.M."/>
        </authorList>
    </citation>
    <scope>NUCLEOTIDE SEQUENCE</scope>
    <source>
        <strain evidence="15">BLF_Eptnil</strain>
        <tissue evidence="15">Kidney</tissue>
    </source>
</reference>
<feature type="transmembrane region" description="Helical" evidence="13">
    <location>
        <begin position="706"/>
        <end position="727"/>
    </location>
</feature>
<comment type="subcellular location">
    <subcellularLocation>
        <location evidence="2">Cell membrane</location>
        <topology evidence="2">Multi-pass membrane protein</topology>
    </subcellularLocation>
</comment>
<keyword evidence="5 12" id="KW-0812">Transmembrane</keyword>
<dbReference type="Gene3D" id="1.20.1070.10">
    <property type="entry name" value="Rhodopsin 7-helix transmembrane proteins"/>
    <property type="match status" value="3"/>
</dbReference>
<keyword evidence="7 13" id="KW-1133">Transmembrane helix</keyword>
<dbReference type="EMBL" id="JAULJE010000013">
    <property type="protein sequence ID" value="KAK1336035.1"/>
    <property type="molecule type" value="Genomic_DNA"/>
</dbReference>
<dbReference type="CDD" id="cd15222">
    <property type="entry name" value="7tmA_OR51-like"/>
    <property type="match status" value="1"/>
</dbReference>
<feature type="transmembrane region" description="Helical" evidence="13">
    <location>
        <begin position="774"/>
        <end position="792"/>
    </location>
</feature>
<feature type="transmembrane region" description="Helical" evidence="13">
    <location>
        <begin position="890"/>
        <end position="912"/>
    </location>
</feature>
<evidence type="ECO:0000256" key="4">
    <source>
        <dbReference type="ARBA" id="ARBA00022606"/>
    </source>
</evidence>
<evidence type="ECO:0000259" key="14">
    <source>
        <dbReference type="PROSITE" id="PS50262"/>
    </source>
</evidence>
<keyword evidence="6" id="KW-0552">Olfaction</keyword>
<dbReference type="SUPFAM" id="SSF81321">
    <property type="entry name" value="Family A G protein-coupled receptor-like"/>
    <property type="match status" value="3"/>
</dbReference>
<dbReference type="PANTHER" id="PTHR26450">
    <property type="entry name" value="OLFACTORY RECEPTOR 56B1-RELATED"/>
    <property type="match status" value="1"/>
</dbReference>
<feature type="transmembrane region" description="Helical" evidence="13">
    <location>
        <begin position="646"/>
        <end position="669"/>
    </location>
</feature>
<name>A0AA40HS94_CNENI</name>
<evidence type="ECO:0000256" key="10">
    <source>
        <dbReference type="ARBA" id="ARBA00023170"/>
    </source>
</evidence>
<evidence type="ECO:0000256" key="12">
    <source>
        <dbReference type="RuleBase" id="RU000688"/>
    </source>
</evidence>
<gene>
    <name evidence="15" type="ORF">QTO34_003835</name>
</gene>
<keyword evidence="4" id="KW-0716">Sensory transduction</keyword>
<feature type="transmembrane region" description="Helical" evidence="13">
    <location>
        <begin position="804"/>
        <end position="824"/>
    </location>
</feature>
<feature type="transmembrane region" description="Helical" evidence="13">
    <location>
        <begin position="160"/>
        <end position="192"/>
    </location>
</feature>
<comment type="function">
    <text evidence="1">Putative odorant or sperm cell receptor.</text>
</comment>
<dbReference type="PANTHER" id="PTHR26450:SF394">
    <property type="entry name" value="OLFACTORY RECEPTOR"/>
    <property type="match status" value="1"/>
</dbReference>
<evidence type="ECO:0000256" key="9">
    <source>
        <dbReference type="ARBA" id="ARBA00023136"/>
    </source>
</evidence>
<evidence type="ECO:0000256" key="11">
    <source>
        <dbReference type="ARBA" id="ARBA00023224"/>
    </source>
</evidence>
<dbReference type="GO" id="GO:0004930">
    <property type="term" value="F:G protein-coupled receptor activity"/>
    <property type="evidence" value="ECO:0007669"/>
    <property type="project" value="UniProtKB-KW"/>
</dbReference>
<keyword evidence="8 12" id="KW-0297">G-protein coupled receptor</keyword>
<dbReference type="FunFam" id="1.20.1070.10:FF:000002">
    <property type="entry name" value="Olfactory receptor"/>
    <property type="match status" value="2"/>
</dbReference>
<dbReference type="InterPro" id="IPR000725">
    <property type="entry name" value="Olfact_rcpt"/>
</dbReference>
<feature type="transmembrane region" description="Helical" evidence="13">
    <location>
        <begin position="234"/>
        <end position="257"/>
    </location>
</feature>
<keyword evidence="3" id="KW-1003">Cell membrane</keyword>
<keyword evidence="10 12" id="KW-0675">Receptor</keyword>
<feature type="transmembrane region" description="Helical" evidence="13">
    <location>
        <begin position="1048"/>
        <end position="1069"/>
    </location>
</feature>
<feature type="transmembrane region" description="Helical" evidence="13">
    <location>
        <begin position="105"/>
        <end position="124"/>
    </location>
</feature>
<feature type="transmembrane region" description="Helical" evidence="13">
    <location>
        <begin position="24"/>
        <end position="46"/>
    </location>
</feature>
<feature type="domain" description="G-protein coupled receptors family 1 profile" evidence="14">
    <location>
        <begin position="5"/>
        <end position="255"/>
    </location>
</feature>
<dbReference type="AlphaFoldDB" id="A0AA40HS94"/>
<dbReference type="PROSITE" id="PS00237">
    <property type="entry name" value="G_PROTEIN_RECEP_F1_1"/>
    <property type="match status" value="3"/>
</dbReference>
<dbReference type="PRINTS" id="PR00245">
    <property type="entry name" value="OLFACTORYR"/>
</dbReference>
<feature type="domain" description="G-protein coupled receptors family 1 profile" evidence="14">
    <location>
        <begin position="905"/>
        <end position="1096"/>
    </location>
</feature>
<dbReference type="InterPro" id="IPR050402">
    <property type="entry name" value="OR51/52/56-like"/>
</dbReference>
<comment type="caution">
    <text evidence="15">The sequence shown here is derived from an EMBL/GenBank/DDBJ whole genome shotgun (WGS) entry which is preliminary data.</text>
</comment>
<organism evidence="15 16">
    <name type="scientific">Cnephaeus nilssonii</name>
    <name type="common">Northern bat</name>
    <name type="synonym">Eptesicus nilssonii</name>
    <dbReference type="NCBI Taxonomy" id="3371016"/>
    <lineage>
        <taxon>Eukaryota</taxon>
        <taxon>Metazoa</taxon>
        <taxon>Chordata</taxon>
        <taxon>Craniata</taxon>
        <taxon>Vertebrata</taxon>
        <taxon>Euteleostomi</taxon>
        <taxon>Mammalia</taxon>
        <taxon>Eutheria</taxon>
        <taxon>Laurasiatheria</taxon>
        <taxon>Chiroptera</taxon>
        <taxon>Yangochiroptera</taxon>
        <taxon>Vespertilionidae</taxon>
        <taxon>Cnephaeus</taxon>
    </lineage>
</organism>
<feature type="non-terminal residue" evidence="15">
    <location>
        <position position="1096"/>
    </location>
</feature>
<evidence type="ECO:0000256" key="3">
    <source>
        <dbReference type="ARBA" id="ARBA00022475"/>
    </source>
</evidence>
<comment type="similarity">
    <text evidence="12">Belongs to the G-protein coupled receptor 1 family.</text>
</comment>
<sequence>MVFLGNCLVLHVIRTEPSLHEPMFYFLALLALTDLCIGLSTVHTVLGILWGLSQEISLDACIAQTYFVHGLSCTESGVLLAMAFDRFTAICIPLRYTSILTNSRVIQFMVTIVLRSAVSILPVIRLKFFHYCRPHVLSHSFCLHQDLLRLACSDIRFNSFYALALVICTLLLDAVLILISYVFILYTVLAIASREERLKSLQTCVSHLCAVLVFYIPIIGLTMVHRFGKHLSPLVHVLMGNIYILFPPLMNPIIYSVKTQQIRRRIKKWFSLKIIRHTVWPTLIRTQVIYHVYITLRPSSVEVSCPIRGGFHLAPRDKPLIALLCEPEPTAAACLSLFSSSVLHCASPGGLCRSLGPLGIVSDLGFCAYTLITLVKLFLFNDCESQAYSSQWLLTARWIISNPLRYTTVLRNFTIAKIGAWGFCYGLWLSCLGPILIKRMRFWKSNVLSHSYCSPTQISLSSPAVTSTSQASMASSPFSSPLEWTALPPGKNSSRPLTLVFSHLSCAADLCPYVWTFIMHHFGKHVPPMGHIIIDYTYLLILPVLKPVLCTIKIQEIGICTLNSLFLELSALMFPDFDYLSLTTSNYTSTPLIAFLLTGVPGLEDFQIWISIPFSFMYLLAVIGNGLVMAVVAWDRSLHEPMYLFLAMLALNDVLLCTVTVPKMLLIFWHGPSPSTFPACLTQMFFVHALFLSESAILLAMAFDRYVALALVFRSVAVVTPGVLLILRLHFCRSNIIRHTYCENMVIAKLACNSIVLNSIYGLTAALLTTGLDFVLISLSYWVILKTVFRLPSREAQTKAFGTCGAHICVILIFYTLAFFSFFTHRFGKHVPRHTLILLANLYLLVPPTMNPIVYGAKTKQIRMKLLASVTKTPEESEDSKNGMESIHTWLSVPFCLVYLCALLGNLSILFIIRIDSNLHEPMFFFFCMLSVADLIISTTALPKILSIFWFHDRKIYFEACLVQVFLIHSLCSMASGFILAMAFDRYVAICNPLRHSTILTHGVIKNLGLTIVFRGALLFSPQPFMLRWLSYCRTNIIPHTTAARLKTLGTCGSHVCVILVAYTPAFFSFLTHRFGHHVAPHIHIFVANIYLLIPP</sequence>
<evidence type="ECO:0000256" key="2">
    <source>
        <dbReference type="ARBA" id="ARBA00004651"/>
    </source>
</evidence>
<evidence type="ECO:0000313" key="16">
    <source>
        <dbReference type="Proteomes" id="UP001177744"/>
    </source>
</evidence>
<accession>A0AA40HS94</accession>
<dbReference type="GO" id="GO:0004984">
    <property type="term" value="F:olfactory receptor activity"/>
    <property type="evidence" value="ECO:0007669"/>
    <property type="project" value="InterPro"/>
</dbReference>
<evidence type="ECO:0000256" key="7">
    <source>
        <dbReference type="ARBA" id="ARBA00022989"/>
    </source>
</evidence>
<evidence type="ECO:0000256" key="5">
    <source>
        <dbReference type="ARBA" id="ARBA00022692"/>
    </source>
</evidence>
<evidence type="ECO:0000256" key="13">
    <source>
        <dbReference type="SAM" id="Phobius"/>
    </source>
</evidence>
<feature type="transmembrane region" description="Helical" evidence="13">
    <location>
        <begin position="681"/>
        <end position="700"/>
    </location>
</feature>
<feature type="transmembrane region" description="Helical" evidence="13">
    <location>
        <begin position="962"/>
        <end position="984"/>
    </location>
</feature>
<dbReference type="PROSITE" id="PS50262">
    <property type="entry name" value="G_PROTEIN_RECEP_F1_2"/>
    <property type="match status" value="3"/>
</dbReference>
<evidence type="ECO:0000256" key="1">
    <source>
        <dbReference type="ARBA" id="ARBA00003929"/>
    </source>
</evidence>
<feature type="transmembrane region" description="Helical" evidence="13">
    <location>
        <begin position="66"/>
        <end position="84"/>
    </location>
</feature>
<dbReference type="InterPro" id="IPR017452">
    <property type="entry name" value="GPCR_Rhodpsn_7TM"/>
</dbReference>
<feature type="transmembrane region" description="Helical" evidence="13">
    <location>
        <begin position="204"/>
        <end position="228"/>
    </location>
</feature>
<keyword evidence="9 13" id="KW-0472">Membrane</keyword>
<evidence type="ECO:0000256" key="6">
    <source>
        <dbReference type="ARBA" id="ARBA00022725"/>
    </source>
</evidence>
<dbReference type="InterPro" id="IPR000276">
    <property type="entry name" value="GPCR_Rhodpsn"/>
</dbReference>
<dbReference type="GO" id="GO:0071396">
    <property type="term" value="P:cellular response to lipid"/>
    <property type="evidence" value="ECO:0007669"/>
    <property type="project" value="UniProtKB-ARBA"/>
</dbReference>
<dbReference type="FunFam" id="1.20.1070.10:FF:000013">
    <property type="entry name" value="Olfactory receptor"/>
    <property type="match status" value="1"/>
</dbReference>
<dbReference type="Pfam" id="PF13853">
    <property type="entry name" value="7tm_4"/>
    <property type="match status" value="5"/>
</dbReference>